<feature type="region of interest" description="Disordered" evidence="1">
    <location>
        <begin position="203"/>
        <end position="225"/>
    </location>
</feature>
<feature type="compositionally biased region" description="Low complexity" evidence="1">
    <location>
        <begin position="216"/>
        <end position="225"/>
    </location>
</feature>
<sequence>MEKDTPPLMEAEDSRSCSWLSSPCWGAFADGDATFVSDGGEGVEVEILSASVRALNVSEGCCEGGSSYFDVEGFKTPPRSHARARSTSIPCNAKSPASAKKKLTRAEAFNKGMLLHYLFCNGGFTDEDEDDYEASWAGHQPLTPETWTVAPSKSNIPPRLSASEQRLMRRRRRRGLVMSPLKSHGSIVAGGFLDAPSPPAVLTKTGPRARQEDETSFASSSKASNAAEYVSGMEWSVPYPKDLVDPHLGDEWKTRLSTGLSGPELE</sequence>
<keyword evidence="3" id="KW-1185">Reference proteome</keyword>
<evidence type="ECO:0008006" key="4">
    <source>
        <dbReference type="Google" id="ProtNLM"/>
    </source>
</evidence>
<evidence type="ECO:0000313" key="3">
    <source>
        <dbReference type="Proteomes" id="UP001516023"/>
    </source>
</evidence>
<dbReference type="Proteomes" id="UP001516023">
    <property type="component" value="Unassembled WGS sequence"/>
</dbReference>
<dbReference type="AlphaFoldDB" id="A0ABD3R2S4"/>
<gene>
    <name evidence="2" type="ORF">HJC23_007752</name>
</gene>
<reference evidence="2 3" key="1">
    <citation type="journal article" date="2020" name="G3 (Bethesda)">
        <title>Improved Reference Genome for Cyclotella cryptica CCMP332, a Model for Cell Wall Morphogenesis, Salinity Adaptation, and Lipid Production in Diatoms (Bacillariophyta).</title>
        <authorList>
            <person name="Roberts W.R."/>
            <person name="Downey K.M."/>
            <person name="Ruck E.C."/>
            <person name="Traller J.C."/>
            <person name="Alverson A.J."/>
        </authorList>
    </citation>
    <scope>NUCLEOTIDE SEQUENCE [LARGE SCALE GENOMIC DNA]</scope>
    <source>
        <strain evidence="2 3">CCMP332</strain>
    </source>
</reference>
<evidence type="ECO:0000256" key="1">
    <source>
        <dbReference type="SAM" id="MobiDB-lite"/>
    </source>
</evidence>
<comment type="caution">
    <text evidence="2">The sequence shown here is derived from an EMBL/GenBank/DDBJ whole genome shotgun (WGS) entry which is preliminary data.</text>
</comment>
<protein>
    <recommendedName>
        <fullName evidence="4">Condensin complex subunit 2</fullName>
    </recommendedName>
</protein>
<dbReference type="EMBL" id="JABMIG020000001">
    <property type="protein sequence ID" value="KAL3805791.1"/>
    <property type="molecule type" value="Genomic_DNA"/>
</dbReference>
<evidence type="ECO:0000313" key="2">
    <source>
        <dbReference type="EMBL" id="KAL3805791.1"/>
    </source>
</evidence>
<proteinExistence type="predicted"/>
<name>A0ABD3R2S4_9STRA</name>
<organism evidence="2 3">
    <name type="scientific">Cyclotella cryptica</name>
    <dbReference type="NCBI Taxonomy" id="29204"/>
    <lineage>
        <taxon>Eukaryota</taxon>
        <taxon>Sar</taxon>
        <taxon>Stramenopiles</taxon>
        <taxon>Ochrophyta</taxon>
        <taxon>Bacillariophyta</taxon>
        <taxon>Coscinodiscophyceae</taxon>
        <taxon>Thalassiosirophycidae</taxon>
        <taxon>Stephanodiscales</taxon>
        <taxon>Stephanodiscaceae</taxon>
        <taxon>Cyclotella</taxon>
    </lineage>
</organism>
<accession>A0ABD3R2S4</accession>